<dbReference type="EMBL" id="BART01000127">
    <property type="protein sequence ID" value="GAG65233.1"/>
    <property type="molecule type" value="Genomic_DNA"/>
</dbReference>
<reference evidence="1" key="1">
    <citation type="journal article" date="2014" name="Front. Microbiol.">
        <title>High frequency of phylogenetically diverse reductive dehalogenase-homologous genes in deep subseafloor sedimentary metagenomes.</title>
        <authorList>
            <person name="Kawai M."/>
            <person name="Futagami T."/>
            <person name="Toyoda A."/>
            <person name="Takaki Y."/>
            <person name="Nishi S."/>
            <person name="Hori S."/>
            <person name="Arai W."/>
            <person name="Tsubouchi T."/>
            <person name="Morono Y."/>
            <person name="Uchiyama I."/>
            <person name="Ito T."/>
            <person name="Fujiyama A."/>
            <person name="Inagaki F."/>
            <person name="Takami H."/>
        </authorList>
    </citation>
    <scope>NUCLEOTIDE SEQUENCE</scope>
    <source>
        <strain evidence="1">Expedition CK06-06</strain>
    </source>
</reference>
<gene>
    <name evidence="1" type="ORF">S01H4_00821</name>
</gene>
<evidence type="ECO:0000313" key="1">
    <source>
        <dbReference type="EMBL" id="GAG65233.1"/>
    </source>
</evidence>
<proteinExistence type="predicted"/>
<dbReference type="AlphaFoldDB" id="X0ZXN0"/>
<organism evidence="1">
    <name type="scientific">marine sediment metagenome</name>
    <dbReference type="NCBI Taxonomy" id="412755"/>
    <lineage>
        <taxon>unclassified sequences</taxon>
        <taxon>metagenomes</taxon>
        <taxon>ecological metagenomes</taxon>
    </lineage>
</organism>
<protein>
    <submittedName>
        <fullName evidence="1">Uncharacterized protein</fullName>
    </submittedName>
</protein>
<sequence>HRYLMERNSLYTIYKNYSDKNLGKIFSSSLLTQLSRVFVETELSSDSYKINYKGDVKYLRSNYFFKYIF</sequence>
<accession>X0ZXN0</accession>
<comment type="caution">
    <text evidence="1">The sequence shown here is derived from an EMBL/GenBank/DDBJ whole genome shotgun (WGS) entry which is preliminary data.</text>
</comment>
<feature type="non-terminal residue" evidence="1">
    <location>
        <position position="1"/>
    </location>
</feature>
<name>X0ZXN0_9ZZZZ</name>